<comment type="caution">
    <text evidence="3">The sequence shown here is derived from an EMBL/GenBank/DDBJ whole genome shotgun (WGS) entry which is preliminary data.</text>
</comment>
<organism evidence="3 4">
    <name type="scientific">Dactylosporangium sucinum</name>
    <dbReference type="NCBI Taxonomy" id="1424081"/>
    <lineage>
        <taxon>Bacteria</taxon>
        <taxon>Bacillati</taxon>
        <taxon>Actinomycetota</taxon>
        <taxon>Actinomycetes</taxon>
        <taxon>Micromonosporales</taxon>
        <taxon>Micromonosporaceae</taxon>
        <taxon>Dactylosporangium</taxon>
    </lineage>
</organism>
<dbReference type="Proteomes" id="UP000642070">
    <property type="component" value="Unassembled WGS sequence"/>
</dbReference>
<evidence type="ECO:0000313" key="4">
    <source>
        <dbReference type="Proteomes" id="UP000642070"/>
    </source>
</evidence>
<sequence length="132" mass="13495">MNVDIDGRLRRALAAQAARVTPERLRPAVPPTALLARRPASRFLRRAGWVAAMLLPVAVTIVTLRPTGSEPQQPPTRVTPSPSGSSLAPSSSPPPSPSPSPSPAARSRDGVVPSAGHVVASPNIGSPAPPAS</sequence>
<reference evidence="3" key="1">
    <citation type="journal article" date="2014" name="Int. J. Syst. Evol. Microbiol.">
        <title>Complete genome sequence of Corynebacterium casei LMG S-19264T (=DSM 44701T), isolated from a smear-ripened cheese.</title>
        <authorList>
            <consortium name="US DOE Joint Genome Institute (JGI-PGF)"/>
            <person name="Walter F."/>
            <person name="Albersmeier A."/>
            <person name="Kalinowski J."/>
            <person name="Ruckert C."/>
        </authorList>
    </citation>
    <scope>NUCLEOTIDE SEQUENCE</scope>
    <source>
        <strain evidence="3">JCM 19831</strain>
    </source>
</reference>
<evidence type="ECO:0000256" key="2">
    <source>
        <dbReference type="SAM" id="Phobius"/>
    </source>
</evidence>
<gene>
    <name evidence="3" type="ORF">GCM10007977_029320</name>
</gene>
<evidence type="ECO:0000313" key="3">
    <source>
        <dbReference type="EMBL" id="GGM26267.1"/>
    </source>
</evidence>
<keyword evidence="2" id="KW-0812">Transmembrane</keyword>
<keyword evidence="2" id="KW-0472">Membrane</keyword>
<keyword evidence="2" id="KW-1133">Transmembrane helix</keyword>
<feature type="region of interest" description="Disordered" evidence="1">
    <location>
        <begin position="65"/>
        <end position="132"/>
    </location>
</feature>
<feature type="compositionally biased region" description="Low complexity" evidence="1">
    <location>
        <begin position="80"/>
        <end position="90"/>
    </location>
</feature>
<feature type="compositionally biased region" description="Pro residues" evidence="1">
    <location>
        <begin position="91"/>
        <end position="102"/>
    </location>
</feature>
<dbReference type="EMBL" id="BMPI01000012">
    <property type="protein sequence ID" value="GGM26267.1"/>
    <property type="molecule type" value="Genomic_DNA"/>
</dbReference>
<proteinExistence type="predicted"/>
<feature type="transmembrane region" description="Helical" evidence="2">
    <location>
        <begin position="47"/>
        <end position="64"/>
    </location>
</feature>
<feature type="compositionally biased region" description="Polar residues" evidence="1">
    <location>
        <begin position="69"/>
        <end position="79"/>
    </location>
</feature>
<dbReference type="RefSeq" id="WP_190250356.1">
    <property type="nucleotide sequence ID" value="NZ_BMPI01000012.1"/>
</dbReference>
<evidence type="ECO:0000256" key="1">
    <source>
        <dbReference type="SAM" id="MobiDB-lite"/>
    </source>
</evidence>
<reference evidence="3" key="2">
    <citation type="submission" date="2020-09" db="EMBL/GenBank/DDBJ databases">
        <authorList>
            <person name="Sun Q."/>
            <person name="Ohkuma M."/>
        </authorList>
    </citation>
    <scope>NUCLEOTIDE SEQUENCE</scope>
    <source>
        <strain evidence="3">JCM 19831</strain>
    </source>
</reference>
<accession>A0A917TK41</accession>
<dbReference type="AlphaFoldDB" id="A0A917TK41"/>
<keyword evidence="4" id="KW-1185">Reference proteome</keyword>
<name>A0A917TK41_9ACTN</name>
<protein>
    <submittedName>
        <fullName evidence="3">Uncharacterized protein</fullName>
    </submittedName>
</protein>